<sequence>MKLFKLTTLPLILATSAVSLPVMAAETAQIMVKGSIVPTACSISVAGSADFGNLTENELKEKSKVLNAYQLGYKPVNFDIQCNSAAKVALSTQADIPPSGPSTVGVVSYVNETEKTSHTKTEHLGNLGVIEGHDIGYFTTALVSANLDDKNSELIFSQDNGNDWQAVSGADEHVMYQDGSAFYSWGKDNTPQEATNISGVINISAAIDARFIDDMKEVLNFNSSTTLSLQYL</sequence>
<dbReference type="RefSeq" id="WP_024485988.1">
    <property type="nucleotide sequence ID" value="NZ_CAMISM010000029.1"/>
</dbReference>
<evidence type="ECO:0000313" key="3">
    <source>
        <dbReference type="EMBL" id="VTR49218.1"/>
    </source>
</evidence>
<dbReference type="GeneID" id="30323540"/>
<keyword evidence="1" id="KW-0732">Signal</keyword>
<gene>
    <name evidence="3" type="ORF">NCTC12965_05808</name>
    <name evidence="2" type="ORF">NCTC13193_03967</name>
</gene>
<dbReference type="EMBL" id="LR134492">
    <property type="protein sequence ID" value="VEI73069.1"/>
    <property type="molecule type" value="Genomic_DNA"/>
</dbReference>
<evidence type="ECO:0000313" key="2">
    <source>
        <dbReference type="EMBL" id="VEI73069.1"/>
    </source>
</evidence>
<protein>
    <submittedName>
        <fullName evidence="2">Protein of uncharacterized function (DUF1120)</fullName>
    </submittedName>
</protein>
<dbReference type="Proteomes" id="UP000270487">
    <property type="component" value="Chromosome"/>
</dbReference>
<dbReference type="Pfam" id="PF06551">
    <property type="entry name" value="DUF1120"/>
    <property type="match status" value="1"/>
</dbReference>
<organism evidence="2 4">
    <name type="scientific">Serratia fonticola</name>
    <dbReference type="NCBI Taxonomy" id="47917"/>
    <lineage>
        <taxon>Bacteria</taxon>
        <taxon>Pseudomonadati</taxon>
        <taxon>Pseudomonadota</taxon>
        <taxon>Gammaproteobacteria</taxon>
        <taxon>Enterobacterales</taxon>
        <taxon>Yersiniaceae</taxon>
        <taxon>Serratia</taxon>
    </lineage>
</organism>
<evidence type="ECO:0000256" key="1">
    <source>
        <dbReference type="SAM" id="SignalP"/>
    </source>
</evidence>
<dbReference type="EMBL" id="CABEEZ010000118">
    <property type="protein sequence ID" value="VTR49218.1"/>
    <property type="molecule type" value="Genomic_DNA"/>
</dbReference>
<feature type="chain" id="PRO_5044542323" evidence="1">
    <location>
        <begin position="25"/>
        <end position="232"/>
    </location>
</feature>
<proteinExistence type="predicted"/>
<dbReference type="KEGG" id="sfw:WN53_25495"/>
<dbReference type="InterPro" id="IPR010546">
    <property type="entry name" value="DUF1120"/>
</dbReference>
<name>A0A0F7HFR7_SERFO</name>
<accession>A0A0F7HFR7</accession>
<reference evidence="2 4" key="1">
    <citation type="submission" date="2018-12" db="EMBL/GenBank/DDBJ databases">
        <authorList>
            <consortium name="Pathogen Informatics"/>
        </authorList>
    </citation>
    <scope>NUCLEOTIDE SEQUENCE [LARGE SCALE GENOMIC DNA]</scope>
    <source>
        <strain evidence="3">NCTC12965</strain>
        <strain evidence="2 4">NCTC13193</strain>
    </source>
</reference>
<feature type="signal peptide" evidence="1">
    <location>
        <begin position="1"/>
        <end position="24"/>
    </location>
</feature>
<evidence type="ECO:0000313" key="4">
    <source>
        <dbReference type="Proteomes" id="UP000270487"/>
    </source>
</evidence>
<dbReference type="AlphaFoldDB" id="A0A0F7HFR7"/>